<evidence type="ECO:0000259" key="3">
    <source>
        <dbReference type="Pfam" id="PF13579"/>
    </source>
</evidence>
<dbReference type="Pfam" id="PF00534">
    <property type="entry name" value="Glycos_transf_1"/>
    <property type="match status" value="1"/>
</dbReference>
<name>A0A6N3DGN2_EUBLI</name>
<dbReference type="GO" id="GO:0102319">
    <property type="term" value="F:2-deoxystreptamine N-acetyl-D-glucosaminyltransferase activity"/>
    <property type="evidence" value="ECO:0007669"/>
    <property type="project" value="UniProtKB-EC"/>
</dbReference>
<sequence>MRIFMVSPHYYPDTFQVTALSAALVRRGHQVRILTGLPDYTTSRVPEAYRYFKNRRQWIDGVEVVRIPVIARRSGAFFRCMNYLSFALTAAIYCLFMRWQFDVIYVYGISPVTVIFPAAVLKKISNKKLFYYCMDIWPECVKVYGIGEGSLFYSIISWLSRGLYRQCDHIAVTSKPFIDYLHYVNDVPFEKMEYLPQEAGDDYLSQDLTTEPDGITNFVFMGNIGKAQDVACIIEAADRLKGTPGFRIHLVGDGSDAERCRVLVREKALENQILFYGRRPHEEMEDYYRLADACLLTLNGDTAVGLTLPAKLQGYMAAGKPVIAAADGAVRKVITESGCGLCTGAGDAEGLAELLLRFMENTTQYSSCGERGRAYFKKHFTEERHLNQLEKQLGELIQ</sequence>
<dbReference type="InterPro" id="IPR028098">
    <property type="entry name" value="Glyco_trans_4-like_N"/>
</dbReference>
<accession>A0A6N3DGN2</accession>
<dbReference type="PANTHER" id="PTHR12526">
    <property type="entry name" value="GLYCOSYLTRANSFERASE"/>
    <property type="match status" value="1"/>
</dbReference>
<keyword evidence="4" id="KW-0808">Transferase</keyword>
<evidence type="ECO:0000256" key="1">
    <source>
        <dbReference type="SAM" id="Phobius"/>
    </source>
</evidence>
<dbReference type="CDD" id="cd03794">
    <property type="entry name" value="GT4_WbuB-like"/>
    <property type="match status" value="1"/>
</dbReference>
<feature type="domain" description="Glycosyltransferase subfamily 4-like N-terminal" evidence="3">
    <location>
        <begin position="17"/>
        <end position="196"/>
    </location>
</feature>
<keyword evidence="1" id="KW-1133">Transmembrane helix</keyword>
<dbReference type="Gene3D" id="3.40.50.2000">
    <property type="entry name" value="Glycogen Phosphorylase B"/>
    <property type="match status" value="2"/>
</dbReference>
<feature type="transmembrane region" description="Helical" evidence="1">
    <location>
        <begin position="104"/>
        <end position="121"/>
    </location>
</feature>
<keyword evidence="1" id="KW-0812">Transmembrane</keyword>
<evidence type="ECO:0000259" key="2">
    <source>
        <dbReference type="Pfam" id="PF00534"/>
    </source>
</evidence>
<organism evidence="4">
    <name type="scientific">Eubacterium limosum</name>
    <dbReference type="NCBI Taxonomy" id="1736"/>
    <lineage>
        <taxon>Bacteria</taxon>
        <taxon>Bacillati</taxon>
        <taxon>Bacillota</taxon>
        <taxon>Clostridia</taxon>
        <taxon>Eubacteriales</taxon>
        <taxon>Eubacteriaceae</taxon>
        <taxon>Eubacterium</taxon>
    </lineage>
</organism>
<dbReference type="SUPFAM" id="SSF53756">
    <property type="entry name" value="UDP-Glycosyltransferase/glycogen phosphorylase"/>
    <property type="match status" value="1"/>
</dbReference>
<feature type="domain" description="Glycosyl transferase family 1" evidence="2">
    <location>
        <begin position="218"/>
        <end position="373"/>
    </location>
</feature>
<dbReference type="EC" id="2.4.1.283" evidence="4"/>
<feature type="transmembrane region" description="Helical" evidence="1">
    <location>
        <begin position="76"/>
        <end position="98"/>
    </location>
</feature>
<dbReference type="PANTHER" id="PTHR12526:SF622">
    <property type="entry name" value="GLYCOSYLTRANSFERASE (GROUP I)"/>
    <property type="match status" value="1"/>
</dbReference>
<protein>
    <submittedName>
        <fullName evidence="4">2-deoxystreptamine N-acetyl-D-glucosaminyltransferase</fullName>
        <ecNumber evidence="4">2.4.1.283</ecNumber>
    </submittedName>
</protein>
<evidence type="ECO:0000313" key="4">
    <source>
        <dbReference type="EMBL" id="VYU28426.1"/>
    </source>
</evidence>
<gene>
    <name evidence="4" type="primary">neoD</name>
    <name evidence="4" type="ORF">ELLFYP34_03141</name>
</gene>
<dbReference type="AlphaFoldDB" id="A0A6N3DGN2"/>
<dbReference type="Pfam" id="PF13579">
    <property type="entry name" value="Glyco_trans_4_4"/>
    <property type="match status" value="1"/>
</dbReference>
<dbReference type="InterPro" id="IPR001296">
    <property type="entry name" value="Glyco_trans_1"/>
</dbReference>
<keyword evidence="4" id="KW-0328">Glycosyltransferase</keyword>
<keyword evidence="1" id="KW-0472">Membrane</keyword>
<dbReference type="EMBL" id="CACRTR010000009">
    <property type="protein sequence ID" value="VYU28426.1"/>
    <property type="molecule type" value="Genomic_DNA"/>
</dbReference>
<proteinExistence type="predicted"/>
<reference evidence="4" key="1">
    <citation type="submission" date="2019-11" db="EMBL/GenBank/DDBJ databases">
        <authorList>
            <person name="Feng L."/>
        </authorList>
    </citation>
    <scope>NUCLEOTIDE SEQUENCE</scope>
    <source>
        <strain evidence="4">ElimosumLFYP34</strain>
    </source>
</reference>